<gene>
    <name evidence="7" type="ORF">PAC_20023</name>
</gene>
<feature type="region of interest" description="Disordered" evidence="5">
    <location>
        <begin position="376"/>
        <end position="423"/>
    </location>
</feature>
<keyword evidence="4" id="KW-0862">Zinc</keyword>
<feature type="compositionally biased region" description="Polar residues" evidence="5">
    <location>
        <begin position="387"/>
        <end position="400"/>
    </location>
</feature>
<dbReference type="PROSITE" id="PS00028">
    <property type="entry name" value="ZINC_FINGER_C2H2_1"/>
    <property type="match status" value="1"/>
</dbReference>
<keyword evidence="8" id="KW-1185">Reference proteome</keyword>
<keyword evidence="1" id="KW-0479">Metal-binding</keyword>
<keyword evidence="2" id="KW-0677">Repeat</keyword>
<dbReference type="OrthoDB" id="2687452at2759"/>
<protein>
    <recommendedName>
        <fullName evidence="6">C2H2-type domain-containing protein</fullName>
    </recommendedName>
</protein>
<dbReference type="GO" id="GO:0005634">
    <property type="term" value="C:nucleus"/>
    <property type="evidence" value="ECO:0007669"/>
    <property type="project" value="TreeGrafter"/>
</dbReference>
<feature type="compositionally biased region" description="Low complexity" evidence="5">
    <location>
        <begin position="407"/>
        <end position="417"/>
    </location>
</feature>
<evidence type="ECO:0000256" key="3">
    <source>
        <dbReference type="ARBA" id="ARBA00022771"/>
    </source>
</evidence>
<sequence>MSQSFTDPRDHREPNWQLDESLDPFSEYYDMQGMEIAPSITHQSHISSQWEASCLEVDWSRDQTFALGPSSRGNFFTELDQPLNHLESTALLDRTNYTAPAALSPPGTHTSSSFSLGPGSDVIDQVAPTQWAQGLAYGCSLMPFVPQDSYGYAPNIPTLHSAIPDFQRDADLREAFSEINMMQFQHAQIQPLAANTCQQCNIRFENKITLDNHAKQTQHGTYACVCGETFSRFDCLNRHLDRFNPGVLHPCLYCSKYSGSNAFHRRDHLIQHLRNFHHHADPDETHDLQISFHQKRPARKRIPTCPHDGCAYHSQPSTASLFSGNSQQLVFQTQKEYTKHLREVHNESRFPCPALRCDRIGGKGYFRKKDLLKHEREHSGASHFGSPVQSEPFTSPSSLPTEEDLLSSSVRSRTSVPRSEDLT</sequence>
<dbReference type="STRING" id="576137.A0A1L7XYH1"/>
<proteinExistence type="predicted"/>
<evidence type="ECO:0000256" key="5">
    <source>
        <dbReference type="SAM" id="MobiDB-lite"/>
    </source>
</evidence>
<dbReference type="InterPro" id="IPR013087">
    <property type="entry name" value="Znf_C2H2_type"/>
</dbReference>
<evidence type="ECO:0000256" key="2">
    <source>
        <dbReference type="ARBA" id="ARBA00022737"/>
    </source>
</evidence>
<name>A0A1L7XYH1_9HELO</name>
<evidence type="ECO:0000256" key="1">
    <source>
        <dbReference type="ARBA" id="ARBA00022723"/>
    </source>
</evidence>
<evidence type="ECO:0000313" key="7">
    <source>
        <dbReference type="EMBL" id="CZR70122.1"/>
    </source>
</evidence>
<dbReference type="PANTHER" id="PTHR24409">
    <property type="entry name" value="ZINC FINGER PROTEIN 142"/>
    <property type="match status" value="1"/>
</dbReference>
<reference evidence="7 8" key="1">
    <citation type="submission" date="2016-03" db="EMBL/GenBank/DDBJ databases">
        <authorList>
            <person name="Ploux O."/>
        </authorList>
    </citation>
    <scope>NUCLEOTIDE SEQUENCE [LARGE SCALE GENOMIC DNA]</scope>
    <source>
        <strain evidence="7 8">UAMH 11012</strain>
    </source>
</reference>
<feature type="domain" description="C2H2-type" evidence="6">
    <location>
        <begin position="197"/>
        <end position="219"/>
    </location>
</feature>
<dbReference type="AlphaFoldDB" id="A0A1L7XYH1"/>
<dbReference type="SMART" id="SM00355">
    <property type="entry name" value="ZnF_C2H2"/>
    <property type="match status" value="4"/>
</dbReference>
<evidence type="ECO:0000259" key="6">
    <source>
        <dbReference type="PROSITE" id="PS00028"/>
    </source>
</evidence>
<evidence type="ECO:0000313" key="8">
    <source>
        <dbReference type="Proteomes" id="UP000184330"/>
    </source>
</evidence>
<accession>A0A1L7XYH1</accession>
<dbReference type="Proteomes" id="UP000184330">
    <property type="component" value="Unassembled WGS sequence"/>
</dbReference>
<dbReference type="EMBL" id="FJOG01000096">
    <property type="protein sequence ID" value="CZR70122.1"/>
    <property type="molecule type" value="Genomic_DNA"/>
</dbReference>
<keyword evidence="3" id="KW-0863">Zinc-finger</keyword>
<dbReference type="GO" id="GO:0000977">
    <property type="term" value="F:RNA polymerase II transcription regulatory region sequence-specific DNA binding"/>
    <property type="evidence" value="ECO:0007669"/>
    <property type="project" value="TreeGrafter"/>
</dbReference>
<dbReference type="PANTHER" id="PTHR24409:SF295">
    <property type="entry name" value="AZ2-RELATED"/>
    <property type="match status" value="1"/>
</dbReference>
<evidence type="ECO:0000256" key="4">
    <source>
        <dbReference type="ARBA" id="ARBA00022833"/>
    </source>
</evidence>
<dbReference type="GO" id="GO:0000981">
    <property type="term" value="F:DNA-binding transcription factor activity, RNA polymerase II-specific"/>
    <property type="evidence" value="ECO:0007669"/>
    <property type="project" value="TreeGrafter"/>
</dbReference>
<organism evidence="7 8">
    <name type="scientific">Phialocephala subalpina</name>
    <dbReference type="NCBI Taxonomy" id="576137"/>
    <lineage>
        <taxon>Eukaryota</taxon>
        <taxon>Fungi</taxon>
        <taxon>Dikarya</taxon>
        <taxon>Ascomycota</taxon>
        <taxon>Pezizomycotina</taxon>
        <taxon>Leotiomycetes</taxon>
        <taxon>Helotiales</taxon>
        <taxon>Mollisiaceae</taxon>
        <taxon>Phialocephala</taxon>
        <taxon>Phialocephala fortinii species complex</taxon>
    </lineage>
</organism>
<dbReference type="GO" id="GO:0008270">
    <property type="term" value="F:zinc ion binding"/>
    <property type="evidence" value="ECO:0007669"/>
    <property type="project" value="UniProtKB-KW"/>
</dbReference>